<accession>A0A1I4WZ85</accession>
<dbReference type="EMBL" id="FOVF01000006">
    <property type="protein sequence ID" value="SFN18299.1"/>
    <property type="molecule type" value="Genomic_DNA"/>
</dbReference>
<evidence type="ECO:0000313" key="3">
    <source>
        <dbReference type="Proteomes" id="UP000198575"/>
    </source>
</evidence>
<keyword evidence="3" id="KW-1185">Reference proteome</keyword>
<dbReference type="Proteomes" id="UP000198575">
    <property type="component" value="Unassembled WGS sequence"/>
</dbReference>
<name>A0A1I4WZ85_9GAMM</name>
<organism evidence="2 3">
    <name type="scientific">Dokdonella immobilis</name>
    <dbReference type="NCBI Taxonomy" id="578942"/>
    <lineage>
        <taxon>Bacteria</taxon>
        <taxon>Pseudomonadati</taxon>
        <taxon>Pseudomonadota</taxon>
        <taxon>Gammaproteobacteria</taxon>
        <taxon>Lysobacterales</taxon>
        <taxon>Rhodanobacteraceae</taxon>
        <taxon>Dokdonella</taxon>
    </lineage>
</organism>
<proteinExistence type="predicted"/>
<reference evidence="2 3" key="1">
    <citation type="submission" date="2016-10" db="EMBL/GenBank/DDBJ databases">
        <authorList>
            <person name="de Groot N.N."/>
        </authorList>
    </citation>
    <scope>NUCLEOTIDE SEQUENCE [LARGE SCALE GENOMIC DNA]</scope>
    <source>
        <strain evidence="2 3">CGMCC 1.7659</strain>
    </source>
</reference>
<evidence type="ECO:0000256" key="1">
    <source>
        <dbReference type="SAM" id="SignalP"/>
    </source>
</evidence>
<feature type="signal peptide" evidence="1">
    <location>
        <begin position="1"/>
        <end position="30"/>
    </location>
</feature>
<sequence>MNARRFKPTAAKSTVLIGTMFALFSITAAAQSSATLDSRAPVQATLLPEMKVTASLANPHAAPRWRLASTRPLPVTLMPTLTVSADVEALAVTVLPTVTVYASVEADQVDQPIVLAAAAMPGYTTFQLAK</sequence>
<dbReference type="RefSeq" id="WP_092406311.1">
    <property type="nucleotide sequence ID" value="NZ_FOVF01000006.1"/>
</dbReference>
<protein>
    <submittedName>
        <fullName evidence="2">Uncharacterized protein</fullName>
    </submittedName>
</protein>
<evidence type="ECO:0000313" key="2">
    <source>
        <dbReference type="EMBL" id="SFN18299.1"/>
    </source>
</evidence>
<keyword evidence="1" id="KW-0732">Signal</keyword>
<feature type="chain" id="PRO_5011664865" evidence="1">
    <location>
        <begin position="31"/>
        <end position="130"/>
    </location>
</feature>
<dbReference type="AlphaFoldDB" id="A0A1I4WZ85"/>
<gene>
    <name evidence="2" type="ORF">SAMN05216289_106162</name>
</gene>